<protein>
    <submittedName>
        <fullName evidence="1">Uncharacterized protein</fullName>
    </submittedName>
</protein>
<dbReference type="EMBL" id="CP021558">
    <property type="protein sequence ID" value="AUE02627.1"/>
    <property type="molecule type" value="Genomic_DNA"/>
</dbReference>
<reference evidence="1 2" key="1">
    <citation type="submission" date="2017-05" db="EMBL/GenBank/DDBJ databases">
        <title>Comparative genomics and methylome analysis of the gut commensal Bifidobacterium breve.</title>
        <authorList>
            <person name="Bottacini F."/>
            <person name="Morrissey R."/>
            <person name="Roberts R.J."/>
            <person name="James K."/>
            <person name="van Breen J."/>
            <person name="Egan M."/>
            <person name="Lambert J."/>
            <person name="van Limpt K."/>
            <person name="Stanton C."/>
            <person name="Knol J."/>
            <person name="O' Connell Motherway M."/>
            <person name="van Sinderen D."/>
        </authorList>
    </citation>
    <scope>NUCLEOTIDE SEQUENCE [LARGE SCALE GENOMIC DNA]</scope>
    <source>
        <strain evidence="1 2">215W447a</strain>
    </source>
</reference>
<dbReference type="AlphaFoldDB" id="A0A2K9B1R6"/>
<name>A0A2K9B1R6_BIFBR</name>
<evidence type="ECO:0000313" key="1">
    <source>
        <dbReference type="EMBL" id="AUE02627.1"/>
    </source>
</evidence>
<evidence type="ECO:0000313" key="2">
    <source>
        <dbReference type="Proteomes" id="UP000232491"/>
    </source>
</evidence>
<dbReference type="Proteomes" id="UP000232491">
    <property type="component" value="Chromosome"/>
</dbReference>
<sequence length="90" mass="9530">MLDNLKTAGPWGLIGDAFSCCCGLVRVAVDDLHGGASLDGDACDAGNPLSIEQIDDPYRRGIIAVHDAEIAAELDWLRSMLGVENESVTE</sequence>
<proteinExistence type="predicted"/>
<dbReference type="RefSeq" id="WP_232783131.1">
    <property type="nucleotide sequence ID" value="NZ_CP021558.1"/>
</dbReference>
<organism evidence="1 2">
    <name type="scientific">Bifidobacterium breve</name>
    <dbReference type="NCBI Taxonomy" id="1685"/>
    <lineage>
        <taxon>Bacteria</taxon>
        <taxon>Bacillati</taxon>
        <taxon>Actinomycetota</taxon>
        <taxon>Actinomycetes</taxon>
        <taxon>Bifidobacteriales</taxon>
        <taxon>Bifidobacteriaceae</taxon>
        <taxon>Bifidobacterium</taxon>
    </lineage>
</organism>
<gene>
    <name evidence="1" type="ORF">BB215W447A_0597</name>
</gene>
<accession>A0A2K9B1R6</accession>